<feature type="compositionally biased region" description="Basic residues" evidence="1">
    <location>
        <begin position="58"/>
        <end position="67"/>
    </location>
</feature>
<name>A0ABS0AZ09_9BACT</name>
<comment type="caution">
    <text evidence="2">The sequence shown here is derived from an EMBL/GenBank/DDBJ whole genome shotgun (WGS) entry which is preliminary data.</text>
</comment>
<accession>A0ABS0AZ09</accession>
<feature type="region of interest" description="Disordered" evidence="1">
    <location>
        <begin position="1"/>
        <end position="67"/>
    </location>
</feature>
<reference evidence="2 3" key="1">
    <citation type="submission" date="2020-01" db="EMBL/GenBank/DDBJ databases">
        <title>Draft genome sequence of Cand. Neptunochlamydia vexilliferae K9.</title>
        <authorList>
            <person name="Schulz F."/>
            <person name="Koestlbacher S."/>
            <person name="Wascher F."/>
            <person name="Pizzetti I."/>
            <person name="Horn M."/>
        </authorList>
    </citation>
    <scope>NUCLEOTIDE SEQUENCE [LARGE SCALE GENOMIC DNA]</scope>
    <source>
        <strain evidence="2 3">K9</strain>
    </source>
</reference>
<sequence length="67" mass="7528">MESSVHDNFLEGEGQARQNQIFLNDESHSQGAMGEEERKSGEAAVAHRLQKLSCAEKKSRHSPKYDL</sequence>
<gene>
    <name evidence="2" type="ORF">NEPTK9_000875</name>
</gene>
<proteinExistence type="predicted"/>
<dbReference type="Proteomes" id="UP001194714">
    <property type="component" value="Unassembled WGS sequence"/>
</dbReference>
<protein>
    <submittedName>
        <fullName evidence="2">Uncharacterized protein</fullName>
    </submittedName>
</protein>
<dbReference type="EMBL" id="JAAEJV010000019">
    <property type="protein sequence ID" value="MBF5059363.1"/>
    <property type="molecule type" value="Genomic_DNA"/>
</dbReference>
<keyword evidence="3" id="KW-1185">Reference proteome</keyword>
<evidence type="ECO:0000256" key="1">
    <source>
        <dbReference type="SAM" id="MobiDB-lite"/>
    </source>
</evidence>
<organism evidence="2 3">
    <name type="scientific">Candidatus Neptunichlamydia vexilliferae</name>
    <dbReference type="NCBI Taxonomy" id="1651774"/>
    <lineage>
        <taxon>Bacteria</taxon>
        <taxon>Pseudomonadati</taxon>
        <taxon>Chlamydiota</taxon>
        <taxon>Chlamydiia</taxon>
        <taxon>Parachlamydiales</taxon>
        <taxon>Simkaniaceae</taxon>
        <taxon>Candidatus Neptunichlamydia</taxon>
    </lineage>
</organism>
<evidence type="ECO:0000313" key="3">
    <source>
        <dbReference type="Proteomes" id="UP001194714"/>
    </source>
</evidence>
<evidence type="ECO:0000313" key="2">
    <source>
        <dbReference type="EMBL" id="MBF5059363.1"/>
    </source>
</evidence>